<dbReference type="Proteomes" id="UP000242188">
    <property type="component" value="Unassembled WGS sequence"/>
</dbReference>
<organism evidence="3 4">
    <name type="scientific">Mizuhopecten yessoensis</name>
    <name type="common">Japanese scallop</name>
    <name type="synonym">Patinopecten yessoensis</name>
    <dbReference type="NCBI Taxonomy" id="6573"/>
    <lineage>
        <taxon>Eukaryota</taxon>
        <taxon>Metazoa</taxon>
        <taxon>Spiralia</taxon>
        <taxon>Lophotrochozoa</taxon>
        <taxon>Mollusca</taxon>
        <taxon>Bivalvia</taxon>
        <taxon>Autobranchia</taxon>
        <taxon>Pteriomorphia</taxon>
        <taxon>Pectinida</taxon>
        <taxon>Pectinoidea</taxon>
        <taxon>Pectinidae</taxon>
        <taxon>Mizuhopecten</taxon>
    </lineage>
</organism>
<comment type="caution">
    <text evidence="3">The sequence shown here is derived from an EMBL/GenBank/DDBJ whole genome shotgun (WGS) entry which is preliminary data.</text>
</comment>
<name>A0A210PLJ3_MIZYE</name>
<evidence type="ECO:0000256" key="1">
    <source>
        <dbReference type="SAM" id="MobiDB-lite"/>
    </source>
</evidence>
<feature type="signal peptide" evidence="2">
    <location>
        <begin position="1"/>
        <end position="30"/>
    </location>
</feature>
<evidence type="ECO:0000256" key="2">
    <source>
        <dbReference type="SAM" id="SignalP"/>
    </source>
</evidence>
<feature type="chain" id="PRO_5012532716" evidence="2">
    <location>
        <begin position="31"/>
        <end position="280"/>
    </location>
</feature>
<accession>A0A210PLJ3</accession>
<keyword evidence="4" id="KW-1185">Reference proteome</keyword>
<dbReference type="EMBL" id="NEDP02005591">
    <property type="protein sequence ID" value="OWF37353.1"/>
    <property type="molecule type" value="Genomic_DNA"/>
</dbReference>
<feature type="compositionally biased region" description="Polar residues" evidence="1">
    <location>
        <begin position="240"/>
        <end position="253"/>
    </location>
</feature>
<dbReference type="OrthoDB" id="6088630at2759"/>
<reference evidence="3 4" key="1">
    <citation type="journal article" date="2017" name="Nat. Ecol. Evol.">
        <title>Scallop genome provides insights into evolution of bilaterian karyotype and development.</title>
        <authorList>
            <person name="Wang S."/>
            <person name="Zhang J."/>
            <person name="Jiao W."/>
            <person name="Li J."/>
            <person name="Xun X."/>
            <person name="Sun Y."/>
            <person name="Guo X."/>
            <person name="Huan P."/>
            <person name="Dong B."/>
            <person name="Zhang L."/>
            <person name="Hu X."/>
            <person name="Sun X."/>
            <person name="Wang J."/>
            <person name="Zhao C."/>
            <person name="Wang Y."/>
            <person name="Wang D."/>
            <person name="Huang X."/>
            <person name="Wang R."/>
            <person name="Lv J."/>
            <person name="Li Y."/>
            <person name="Zhang Z."/>
            <person name="Liu B."/>
            <person name="Lu W."/>
            <person name="Hui Y."/>
            <person name="Liang J."/>
            <person name="Zhou Z."/>
            <person name="Hou R."/>
            <person name="Li X."/>
            <person name="Liu Y."/>
            <person name="Li H."/>
            <person name="Ning X."/>
            <person name="Lin Y."/>
            <person name="Zhao L."/>
            <person name="Xing Q."/>
            <person name="Dou J."/>
            <person name="Li Y."/>
            <person name="Mao J."/>
            <person name="Guo H."/>
            <person name="Dou H."/>
            <person name="Li T."/>
            <person name="Mu C."/>
            <person name="Jiang W."/>
            <person name="Fu Q."/>
            <person name="Fu X."/>
            <person name="Miao Y."/>
            <person name="Liu J."/>
            <person name="Yu Q."/>
            <person name="Li R."/>
            <person name="Liao H."/>
            <person name="Li X."/>
            <person name="Kong Y."/>
            <person name="Jiang Z."/>
            <person name="Chourrout D."/>
            <person name="Li R."/>
            <person name="Bao Z."/>
        </authorList>
    </citation>
    <scope>NUCLEOTIDE SEQUENCE [LARGE SCALE GENOMIC DNA]</scope>
    <source>
        <strain evidence="3 4">PY_sf001</strain>
    </source>
</reference>
<evidence type="ECO:0000313" key="3">
    <source>
        <dbReference type="EMBL" id="OWF37353.1"/>
    </source>
</evidence>
<protein>
    <submittedName>
        <fullName evidence="3">Uncharacterized protein</fullName>
    </submittedName>
</protein>
<feature type="region of interest" description="Disordered" evidence="1">
    <location>
        <begin position="226"/>
        <end position="253"/>
    </location>
</feature>
<proteinExistence type="predicted"/>
<gene>
    <name evidence="3" type="ORF">KP79_PYT18354</name>
</gene>
<dbReference type="AlphaFoldDB" id="A0A210PLJ3"/>
<keyword evidence="2" id="KW-0732">Signal</keyword>
<evidence type="ECO:0000313" key="4">
    <source>
        <dbReference type="Proteomes" id="UP000242188"/>
    </source>
</evidence>
<sequence>MRSSTTGMGRIAVDCIAFLYTVTLWKHVMSQCSEAHAVACSWSLLHLRHYEGLLQPLGGFLPDYNETTLTEICGLFQNYMRCSEPYLQHCNNNTVFQLYELESAFKPLCKYAKEYVAHRSCYQRLETNFEWCQEERQNKLGQKKTTDIQYHAYMCNVTNEYVQCIFTATFLRCSMGAANIYYDIINQSVSSLLTHVTSFQCVIRHPLEAIPVFTTTTSTTTRATTPMEATLRKTTDPALESTSRNSHHTSGSNGHFPSCLCIALLITIKMVFLYQTSIWT</sequence>